<comment type="caution">
    <text evidence="1">The sequence shown here is derived from an EMBL/GenBank/DDBJ whole genome shotgun (WGS) entry which is preliminary data.</text>
</comment>
<reference evidence="1" key="1">
    <citation type="submission" date="2019-04" db="EMBL/GenBank/DDBJ databases">
        <title>Microbes associate with the intestines of laboratory mice.</title>
        <authorList>
            <person name="Navarre W."/>
            <person name="Wong E."/>
            <person name="Huang K."/>
            <person name="Tropini C."/>
            <person name="Ng K."/>
            <person name="Yu B."/>
        </authorList>
    </citation>
    <scope>NUCLEOTIDE SEQUENCE</scope>
    <source>
        <strain evidence="1">NM01_1-7b</strain>
    </source>
</reference>
<name>A0AC61RQ74_9FIRM</name>
<protein>
    <submittedName>
        <fullName evidence="1">Uncharacterized protein</fullName>
    </submittedName>
</protein>
<organism evidence="1 2">
    <name type="scientific">Petralouisia muris</name>
    <dbReference type="NCBI Taxonomy" id="3032872"/>
    <lineage>
        <taxon>Bacteria</taxon>
        <taxon>Bacillati</taxon>
        <taxon>Bacillota</taxon>
        <taxon>Clostridia</taxon>
        <taxon>Lachnospirales</taxon>
        <taxon>Lachnospiraceae</taxon>
        <taxon>Petralouisia</taxon>
    </lineage>
</organism>
<dbReference type="EMBL" id="SRYA01000072">
    <property type="protein sequence ID" value="TGY91065.1"/>
    <property type="molecule type" value="Genomic_DNA"/>
</dbReference>
<accession>A0AC61RQ74</accession>
<keyword evidence="2" id="KW-1185">Reference proteome</keyword>
<evidence type="ECO:0000313" key="2">
    <source>
        <dbReference type="Proteomes" id="UP000304953"/>
    </source>
</evidence>
<gene>
    <name evidence="1" type="ORF">E5329_23005</name>
</gene>
<proteinExistence type="predicted"/>
<evidence type="ECO:0000313" key="1">
    <source>
        <dbReference type="EMBL" id="TGY91065.1"/>
    </source>
</evidence>
<sequence>MLYVQDKVVKLGGVYLKGQVTSVEVQEAGSVYVAQDEKGRFKKSQPVGYENAKVMIDILLEDTKKATTLEQLTEMQMLFKVYGQNKPKLLTIVNEDCTARGISSVYFKNLTSKKVISESKRIASLELWAPAIAGIKIKKKRSKKKTKKKNSEKAKSKKLKSKSPAKDSRSTLKEKRIAKKIVSRRR</sequence>
<dbReference type="Proteomes" id="UP000304953">
    <property type="component" value="Unassembled WGS sequence"/>
</dbReference>